<evidence type="ECO:0000313" key="2">
    <source>
        <dbReference type="Proteomes" id="UP000613193"/>
    </source>
</evidence>
<evidence type="ECO:0000313" key="1">
    <source>
        <dbReference type="EMBL" id="MBK0379060.1"/>
    </source>
</evidence>
<name>A0A934UMI2_9SPHI</name>
<organism evidence="1 2">
    <name type="scientific">Mucilaginibacter segetis</name>
    <dbReference type="NCBI Taxonomy" id="2793071"/>
    <lineage>
        <taxon>Bacteria</taxon>
        <taxon>Pseudomonadati</taxon>
        <taxon>Bacteroidota</taxon>
        <taxon>Sphingobacteriia</taxon>
        <taxon>Sphingobacteriales</taxon>
        <taxon>Sphingobacteriaceae</taxon>
        <taxon>Mucilaginibacter</taxon>
    </lineage>
</organism>
<proteinExistence type="predicted"/>
<sequence length="200" mass="23305">MIKFIKNVKKVLPYDRDEYIDFFGDHFYSYTEWFGVSFQLPGGYEGGNISETEYLEAYETWFKTVISQFGNSSLWTVNHDKRDLEWFPNEEDNLTNLRTLFEQNNIPDKFKGALVFTTDDLLMFSADLITYPVAVFNKEGWLYSDLDISHNALPFIIKISAHCNIDLLSTDEDLLMEIVNKNSPDVFIRRGFGCLPRGEM</sequence>
<comment type="caution">
    <text evidence="1">The sequence shown here is derived from an EMBL/GenBank/DDBJ whole genome shotgun (WGS) entry which is preliminary data.</text>
</comment>
<reference evidence="1" key="1">
    <citation type="submission" date="2020-12" db="EMBL/GenBank/DDBJ databases">
        <title>Bacterial novel species Mucilaginibacter sp. SD-g isolated from soil.</title>
        <authorList>
            <person name="Jung H.-Y."/>
        </authorList>
    </citation>
    <scope>NUCLEOTIDE SEQUENCE</scope>
    <source>
        <strain evidence="1">SD-g</strain>
    </source>
</reference>
<accession>A0A934UMI2</accession>
<gene>
    <name evidence="1" type="ORF">I5M19_07060</name>
</gene>
<dbReference type="RefSeq" id="WP_200065501.1">
    <property type="nucleotide sequence ID" value="NZ_JAEHFW010000001.1"/>
</dbReference>
<keyword evidence="2" id="KW-1185">Reference proteome</keyword>
<dbReference type="Proteomes" id="UP000613193">
    <property type="component" value="Unassembled WGS sequence"/>
</dbReference>
<dbReference type="AlphaFoldDB" id="A0A934UMI2"/>
<protein>
    <submittedName>
        <fullName evidence="1">Uncharacterized protein</fullName>
    </submittedName>
</protein>
<dbReference type="EMBL" id="JAEHFW010000001">
    <property type="protein sequence ID" value="MBK0379060.1"/>
    <property type="molecule type" value="Genomic_DNA"/>
</dbReference>